<feature type="binding site" evidence="16">
    <location>
        <position position="254"/>
    </location>
    <ligand>
        <name>FAD</name>
        <dbReference type="ChEBI" id="CHEBI:57692"/>
    </ligand>
</feature>
<dbReference type="PANTHER" id="PTHR45444">
    <property type="entry name" value="XANTHINE DEHYDROGENASE"/>
    <property type="match status" value="1"/>
</dbReference>
<dbReference type="EMBL" id="JAODUO010000057">
    <property type="protein sequence ID" value="KAK2191207.1"/>
    <property type="molecule type" value="Genomic_DNA"/>
</dbReference>
<keyword evidence="5" id="KW-0285">Flavoprotein</keyword>
<accession>A0AAD9PAW4</accession>
<feature type="binding site" evidence="17">
    <location>
        <position position="717"/>
    </location>
    <ligand>
        <name>Mo-molybdopterin</name>
        <dbReference type="ChEBI" id="CHEBI:71302"/>
    </ligand>
    <ligandPart>
        <name>Mo</name>
        <dbReference type="ChEBI" id="CHEBI:28685"/>
    </ligandPart>
</feature>
<dbReference type="InterPro" id="IPR037165">
    <property type="entry name" value="AldOxase/xan_DH_Mopterin-bd_sf"/>
</dbReference>
<dbReference type="FunFam" id="3.30.365.10:FF:000002">
    <property type="entry name" value="Xanthine dehydrogenase oxidase"/>
    <property type="match status" value="1"/>
</dbReference>
<feature type="binding site" evidence="16">
    <location>
        <begin position="264"/>
        <end position="268"/>
    </location>
    <ligand>
        <name>FAD</name>
        <dbReference type="ChEBI" id="CHEBI:57692"/>
    </ligand>
</feature>
<feature type="binding site" evidence="17">
    <location>
        <position position="37"/>
    </location>
    <ligand>
        <name>[2Fe-2S] cluster</name>
        <dbReference type="ChEBI" id="CHEBI:190135"/>
        <label>2</label>
    </ligand>
</feature>
<dbReference type="FunFam" id="3.30.365.10:FF:000003">
    <property type="entry name" value="Aldehyde oxidase 1"/>
    <property type="match status" value="1"/>
</dbReference>
<feature type="binding site" evidence="16">
    <location>
        <position position="833"/>
    </location>
    <ligand>
        <name>substrate</name>
    </ligand>
</feature>
<dbReference type="FunFam" id="3.30.43.10:FF:000001">
    <property type="entry name" value="Xanthine dehydrogenase/oxidase"/>
    <property type="match status" value="1"/>
</dbReference>
<dbReference type="Pfam" id="PF01799">
    <property type="entry name" value="Fer2_2"/>
    <property type="match status" value="1"/>
</dbReference>
<dbReference type="SUPFAM" id="SSF56003">
    <property type="entry name" value="Molybdenum cofactor-binding domain"/>
    <property type="match status" value="1"/>
</dbReference>
<dbReference type="Gene3D" id="3.30.43.10">
    <property type="entry name" value="Uridine Diphospho-n-acetylenolpyruvylglucosamine Reductase, domain 2"/>
    <property type="match status" value="1"/>
</dbReference>
<dbReference type="PROSITE" id="PS51387">
    <property type="entry name" value="FAD_PCMH"/>
    <property type="match status" value="1"/>
</dbReference>
<keyword evidence="9" id="KW-0560">Oxidoreductase</keyword>
<dbReference type="Gene3D" id="3.30.465.10">
    <property type="match status" value="1"/>
</dbReference>
<dbReference type="Gene3D" id="3.30.390.50">
    <property type="entry name" value="CO dehydrogenase flavoprotein, C-terminal domain"/>
    <property type="match status" value="1"/>
</dbReference>
<feature type="binding site" evidence="16">
    <location>
        <begin position="174"/>
        <end position="181"/>
    </location>
    <ligand>
        <name>FAD</name>
        <dbReference type="ChEBI" id="CHEBI:57692"/>
    </ligand>
</feature>
<feature type="binding site" evidence="16">
    <location>
        <position position="322"/>
    </location>
    <ligand>
        <name>FAD</name>
        <dbReference type="ChEBI" id="CHEBI:57692"/>
    </ligand>
</feature>
<evidence type="ECO:0000256" key="11">
    <source>
        <dbReference type="ARBA" id="ARBA00023014"/>
    </source>
</evidence>
<reference evidence="19" key="1">
    <citation type="journal article" date="2023" name="Mol. Biol. Evol.">
        <title>Third-Generation Sequencing Reveals the Adaptive Role of the Epigenome in Three Deep-Sea Polychaetes.</title>
        <authorList>
            <person name="Perez M."/>
            <person name="Aroh O."/>
            <person name="Sun Y."/>
            <person name="Lan Y."/>
            <person name="Juniper S.K."/>
            <person name="Young C.R."/>
            <person name="Angers B."/>
            <person name="Qian P.Y."/>
        </authorList>
    </citation>
    <scope>NUCLEOTIDE SEQUENCE</scope>
    <source>
        <strain evidence="19">R07B-5</strain>
    </source>
</reference>
<evidence type="ECO:0000256" key="16">
    <source>
        <dbReference type="PIRSR" id="PIRSR000127-2"/>
    </source>
</evidence>
<dbReference type="InterPro" id="IPR036683">
    <property type="entry name" value="CO_DH_flav_C_dom_sf"/>
</dbReference>
<dbReference type="Pfam" id="PF03450">
    <property type="entry name" value="CO_deh_flav_C"/>
    <property type="match status" value="1"/>
</dbReference>
<keyword evidence="10 17" id="KW-0408">Iron</keyword>
<feature type="binding site" evidence="17">
    <location>
        <position position="998"/>
    </location>
    <ligand>
        <name>Mo-molybdopterin</name>
        <dbReference type="ChEBI" id="CHEBI:71302"/>
    </ligand>
    <ligandPart>
        <name>Mo</name>
        <dbReference type="ChEBI" id="CHEBI:28685"/>
    </ligandPart>
</feature>
<keyword evidence="6 17" id="KW-0001">2Fe-2S</keyword>
<dbReference type="SUPFAM" id="SSF54665">
    <property type="entry name" value="CO dehydrogenase molybdoprotein N-domain-like"/>
    <property type="match status" value="1"/>
</dbReference>
<dbReference type="InterPro" id="IPR036884">
    <property type="entry name" value="2Fe-2S-bd_dom_sf"/>
</dbReference>
<dbReference type="InterPro" id="IPR046867">
    <property type="entry name" value="AldOxase/xan_DH_MoCoBD2"/>
</dbReference>
<organism evidence="19 20">
    <name type="scientific">Ridgeia piscesae</name>
    <name type="common">Tubeworm</name>
    <dbReference type="NCBI Taxonomy" id="27915"/>
    <lineage>
        <taxon>Eukaryota</taxon>
        <taxon>Metazoa</taxon>
        <taxon>Spiralia</taxon>
        <taxon>Lophotrochozoa</taxon>
        <taxon>Annelida</taxon>
        <taxon>Polychaeta</taxon>
        <taxon>Sedentaria</taxon>
        <taxon>Canalipalpata</taxon>
        <taxon>Sabellida</taxon>
        <taxon>Siboglinidae</taxon>
        <taxon>Ridgeia</taxon>
    </lineage>
</organism>
<keyword evidence="12" id="KW-0520">NAD</keyword>
<feature type="binding site" evidence="16">
    <location>
        <position position="277"/>
    </location>
    <ligand>
        <name>FAD</name>
        <dbReference type="ChEBI" id="CHEBI:57692"/>
    </ligand>
</feature>
<dbReference type="PIRSF" id="PIRSF000127">
    <property type="entry name" value="Xanthine_DH"/>
    <property type="match status" value="1"/>
</dbReference>
<evidence type="ECO:0000313" key="19">
    <source>
        <dbReference type="EMBL" id="KAK2191207.1"/>
    </source>
</evidence>
<feature type="binding site" evidence="16">
    <location>
        <position position="721"/>
    </location>
    <ligand>
        <name>substrate</name>
    </ligand>
</feature>
<evidence type="ECO:0000256" key="14">
    <source>
        <dbReference type="ARBA" id="ARBA00049017"/>
    </source>
</evidence>
<comment type="similarity">
    <text evidence="2">Belongs to the xanthine dehydrogenase family.</text>
</comment>
<dbReference type="InterPro" id="IPR016166">
    <property type="entry name" value="FAD-bd_PCMH"/>
</dbReference>
<dbReference type="EC" id="1.17.1.4" evidence="3"/>
<dbReference type="Pfam" id="PF02738">
    <property type="entry name" value="MoCoBD_1"/>
    <property type="match status" value="1"/>
</dbReference>
<dbReference type="AlphaFoldDB" id="A0AAD9PAW4"/>
<keyword evidence="20" id="KW-1185">Reference proteome</keyword>
<dbReference type="InterPro" id="IPR002346">
    <property type="entry name" value="Mopterin_DH_FAD-bd"/>
</dbReference>
<dbReference type="SUPFAM" id="SSF56176">
    <property type="entry name" value="FAD-binding/transporter-associated domain-like"/>
    <property type="match status" value="1"/>
</dbReference>
<dbReference type="SUPFAM" id="SSF47741">
    <property type="entry name" value="CO dehydrogenase ISP C-domain like"/>
    <property type="match status" value="1"/>
</dbReference>
<protein>
    <recommendedName>
        <fullName evidence="3">xanthine dehydrogenase</fullName>
        <ecNumber evidence="3">1.17.1.4</ecNumber>
    </recommendedName>
</protein>
<evidence type="ECO:0000256" key="10">
    <source>
        <dbReference type="ARBA" id="ARBA00023004"/>
    </source>
</evidence>
<keyword evidence="11 17" id="KW-0411">Iron-sulfur</keyword>
<sequence>MHGLAVTTTEAIGDTKTRLHPVQERLAKSHGSQCGFCTPGMVMSMYTLLRNNPCPSMTDLEHAFEGNLCRCTGYRPILDAFQSFTKEFQCPMGENCCQNQKVPQNTISEVPPMEGSAFVPYDPSQEPIFPSELQLNDQLDKTSLVFSSDRVTWYRPTSLDDLVTLKATYPDARLVIGNTEVGLEMKLKNQHYPVIIAVTNIPELLSVERTLAGVQIGASTTLTTLKEVLQELVNTEPEHKTRVYVAILEMLRWFAGKQIRNVASIAGNIMTASPISDLNPLLLSAQCQLTVTSKERGQRTIVMDDQFFYGYRKTLVKPDEILISVLIPFTRQNEFFCGYKQAHRREDDIAIVNAGMRVVLTEGDNVIEELALSFGGMSPHTVMATATVKGLLGRKWDDDLVPEACDLLGKELALPPGVPGGMESYRNTLSLSFFFKFYLTVQMKSNSKSQPKTTVPSSYKSATSVYARASSHGSQVFQEVEGHQHQIDPIGRALPHVAATQQATGEAIYVDDIRPYARELSLALVISSKAHAKLISVDASRALQMPGVVDFIDHKDIPANNYFGAVIQDQTVFAVDEVKCQGQVIGAVIAETRTQAQRAAKAVVVKYEELTPILTIQQAIEAGSFLESEPMTLKRGDIAAGFKGSDVIIEGEQSVGGQEHFYLETHGCIAVPTGEDSEMTLFTSTQHPGAIQDAVANTLGVPKNRIVCKTKRLGGGFGGKETDPSLFALTVAVAANKLQRAVRIALDRDEDMVITGSRHPYMGRYKVGFTKTGLIQALEVDLYSNSGYALDLSSAVMARAVFHVENSYHIPNVVVRGYCCKTNLPSNTAFRGFGAPQSLLICETWMEQAAHKLNIPCDKLREMNLYKEGELTPYNHPLTDCTLGRCWEDVVKQSNYEQRQNDINVFNSENRWMKRGIAVIPVKFGIAFTLAFLNQAGALIHVYTDGSVLLAHCGVEMGQGLHTKMIQVASRVLKIPMSCIHITESSTDTVPNASATAASASSDLNGMAVIQACETIVKRLEPFVQKNPSGSWVDWVNAAYMDRVSLSATGFYR</sequence>
<keyword evidence="7 17" id="KW-0479">Metal-binding</keyword>
<evidence type="ECO:0000256" key="1">
    <source>
        <dbReference type="ARBA" id="ARBA00001974"/>
    </source>
</evidence>
<evidence type="ECO:0000256" key="3">
    <source>
        <dbReference type="ARBA" id="ARBA00013123"/>
    </source>
</evidence>
<evidence type="ECO:0000256" key="17">
    <source>
        <dbReference type="PIRSR" id="PIRSR000127-3"/>
    </source>
</evidence>
<dbReference type="GO" id="GO:0071949">
    <property type="term" value="F:FAD binding"/>
    <property type="evidence" value="ECO:0007669"/>
    <property type="project" value="InterPro"/>
</dbReference>
<feature type="binding site" evidence="16">
    <location>
        <position position="929"/>
    </location>
    <ligand>
        <name>substrate</name>
    </ligand>
</feature>
<evidence type="ECO:0000256" key="8">
    <source>
        <dbReference type="ARBA" id="ARBA00022827"/>
    </source>
</evidence>
<dbReference type="Gene3D" id="1.10.150.120">
    <property type="entry name" value="[2Fe-2S]-binding domain"/>
    <property type="match status" value="1"/>
</dbReference>
<evidence type="ECO:0000256" key="13">
    <source>
        <dbReference type="ARBA" id="ARBA00034078"/>
    </source>
</evidence>
<dbReference type="InterPro" id="IPR002888">
    <property type="entry name" value="2Fe-2S-bd"/>
</dbReference>
<comment type="cofactor">
    <cofactor evidence="1 16">
        <name>FAD</name>
        <dbReference type="ChEBI" id="CHEBI:57692"/>
    </cofactor>
</comment>
<evidence type="ECO:0000256" key="4">
    <source>
        <dbReference type="ARBA" id="ARBA00022505"/>
    </source>
</evidence>
<dbReference type="FunFam" id="3.90.1170.50:FF:000001">
    <property type="entry name" value="Aldehyde oxidase 1"/>
    <property type="match status" value="1"/>
</dbReference>
<evidence type="ECO:0000256" key="12">
    <source>
        <dbReference type="ARBA" id="ARBA00023027"/>
    </source>
</evidence>
<dbReference type="InterPro" id="IPR036856">
    <property type="entry name" value="Ald_Oxase/Xan_DH_a/b_sf"/>
</dbReference>
<dbReference type="InterPro" id="IPR016169">
    <property type="entry name" value="FAD-bd_PCMH_sub2"/>
</dbReference>
<evidence type="ECO:0000256" key="5">
    <source>
        <dbReference type="ARBA" id="ARBA00022630"/>
    </source>
</evidence>
<dbReference type="FunFam" id="3.30.465.10:FF:000004">
    <property type="entry name" value="Xanthine dehydrogenase/oxidase"/>
    <property type="match status" value="1"/>
</dbReference>
<dbReference type="SMART" id="SM01092">
    <property type="entry name" value="CO_deh_flav_C"/>
    <property type="match status" value="1"/>
</dbReference>
<comment type="caution">
    <text evidence="19">The sequence shown here is derived from an EMBL/GenBank/DDBJ whole genome shotgun (WGS) entry which is preliminary data.</text>
</comment>
<dbReference type="Gene3D" id="3.90.1170.50">
    <property type="entry name" value="Aldehyde oxidase/xanthine dehydrogenase, a/b hammerhead"/>
    <property type="match status" value="1"/>
</dbReference>
<dbReference type="GO" id="GO:0004854">
    <property type="term" value="F:xanthine dehydrogenase activity"/>
    <property type="evidence" value="ECO:0007669"/>
    <property type="project" value="UniProtKB-EC"/>
</dbReference>
<evidence type="ECO:0000313" key="20">
    <source>
        <dbReference type="Proteomes" id="UP001209878"/>
    </source>
</evidence>
<dbReference type="GO" id="GO:0051537">
    <property type="term" value="F:2 iron, 2 sulfur cluster binding"/>
    <property type="evidence" value="ECO:0007669"/>
    <property type="project" value="UniProtKB-KW"/>
</dbReference>
<dbReference type="SUPFAM" id="SSF55447">
    <property type="entry name" value="CO dehydrogenase flavoprotein C-terminal domain-like"/>
    <property type="match status" value="1"/>
</dbReference>
<name>A0AAD9PAW4_RIDPI</name>
<comment type="cofactor">
    <cofactor evidence="13">
        <name>[2Fe-2S] cluster</name>
        <dbReference type="ChEBI" id="CHEBI:190135"/>
    </cofactor>
</comment>
<feature type="binding site" evidence="16">
    <location>
        <position position="799"/>
    </location>
    <ligand>
        <name>substrate</name>
    </ligand>
</feature>
<dbReference type="FunFam" id="3.30.390.50:FF:000001">
    <property type="entry name" value="Xanthine dehydrogenase oxidase"/>
    <property type="match status" value="1"/>
</dbReference>
<dbReference type="InterPro" id="IPR016167">
    <property type="entry name" value="FAD-bd_PCMH_sub1"/>
</dbReference>
<feature type="domain" description="FAD-binding PCMH-type" evidence="18">
    <location>
        <begin position="146"/>
        <end position="332"/>
    </location>
</feature>
<dbReference type="InterPro" id="IPR008274">
    <property type="entry name" value="AldOxase/xan_DH_MoCoBD1"/>
</dbReference>
<gene>
    <name evidence="19" type="ORF">NP493_57g06060</name>
</gene>
<dbReference type="PANTHER" id="PTHR45444:SF3">
    <property type="entry name" value="XANTHINE DEHYDROGENASE"/>
    <property type="match status" value="1"/>
</dbReference>
<evidence type="ECO:0000256" key="6">
    <source>
        <dbReference type="ARBA" id="ARBA00022714"/>
    </source>
</evidence>
<feature type="binding site" evidence="16">
    <location>
        <position position="340"/>
    </location>
    <ligand>
        <name>FAD</name>
        <dbReference type="ChEBI" id="CHEBI:57692"/>
    </ligand>
</feature>
<dbReference type="Gene3D" id="3.30.365.10">
    <property type="entry name" value="Aldehyde oxidase/xanthine dehydrogenase, molybdopterin binding domain"/>
    <property type="match status" value="4"/>
</dbReference>
<feature type="binding site" evidence="17">
    <location>
        <position position="34"/>
    </location>
    <ligand>
        <name>[2Fe-2S] cluster</name>
        <dbReference type="ChEBI" id="CHEBI:190135"/>
        <label>2</label>
    </ligand>
</feature>
<dbReference type="InterPro" id="IPR000674">
    <property type="entry name" value="Ald_Oxase/Xan_DH_a/b"/>
</dbReference>
<comment type="catalytic activity">
    <reaction evidence="15">
        <text>hypoxanthine + NAD(+) + H2O = xanthine + NADH + H(+)</text>
        <dbReference type="Rhea" id="RHEA:24670"/>
        <dbReference type="ChEBI" id="CHEBI:15377"/>
        <dbReference type="ChEBI" id="CHEBI:15378"/>
        <dbReference type="ChEBI" id="CHEBI:17368"/>
        <dbReference type="ChEBI" id="CHEBI:17712"/>
        <dbReference type="ChEBI" id="CHEBI:57540"/>
        <dbReference type="ChEBI" id="CHEBI:57945"/>
        <dbReference type="EC" id="1.17.1.4"/>
    </reaction>
</comment>
<keyword evidence="8 16" id="KW-0274">FAD</keyword>
<feature type="binding site" evidence="17">
    <location>
        <position position="71"/>
    </location>
    <ligand>
        <name>[2Fe-2S] cluster</name>
        <dbReference type="ChEBI" id="CHEBI:190135"/>
        <label>2</label>
    </ligand>
</feature>
<dbReference type="SMART" id="SM01008">
    <property type="entry name" value="Ald_Xan_dh_C"/>
    <property type="match status" value="1"/>
</dbReference>
<feature type="binding site" evidence="17">
    <location>
        <position position="69"/>
    </location>
    <ligand>
        <name>[2Fe-2S] cluster</name>
        <dbReference type="ChEBI" id="CHEBI:190135"/>
        <label>2</label>
    </ligand>
</feature>
<dbReference type="InterPro" id="IPR016208">
    <property type="entry name" value="Ald_Oxase/xanthine_DH-like"/>
</dbReference>
<proteinExistence type="inferred from homology"/>
<feature type="binding site" evidence="17">
    <location>
        <position position="831"/>
    </location>
    <ligand>
        <name>Mo-molybdopterin</name>
        <dbReference type="ChEBI" id="CHEBI:71302"/>
    </ligand>
    <ligandPart>
        <name>Mo</name>
        <dbReference type="ChEBI" id="CHEBI:28685"/>
    </ligandPart>
</feature>
<evidence type="ECO:0000256" key="2">
    <source>
        <dbReference type="ARBA" id="ARBA00006849"/>
    </source>
</evidence>
<dbReference type="InterPro" id="IPR005107">
    <property type="entry name" value="CO_DH_flav_C"/>
</dbReference>
<feature type="binding site" evidence="17">
    <location>
        <position position="686"/>
    </location>
    <ligand>
        <name>Mo-molybdopterin</name>
        <dbReference type="ChEBI" id="CHEBI:71302"/>
    </ligand>
    <ligandPart>
        <name>Mo</name>
        <dbReference type="ChEBI" id="CHEBI:28685"/>
    </ligandPart>
</feature>
<comment type="cofactor">
    <cofactor evidence="17">
        <name>Mo-molybdopterin</name>
        <dbReference type="ChEBI" id="CHEBI:71302"/>
    </cofactor>
    <text evidence="17">Binds 1 Mo-molybdopterin (Mo-MPT) cofactor per subunit.</text>
</comment>
<dbReference type="InterPro" id="IPR036318">
    <property type="entry name" value="FAD-bd_PCMH-like_sf"/>
</dbReference>
<dbReference type="Pfam" id="PF20256">
    <property type="entry name" value="MoCoBD_2"/>
    <property type="match status" value="1"/>
</dbReference>
<evidence type="ECO:0000256" key="9">
    <source>
        <dbReference type="ARBA" id="ARBA00023002"/>
    </source>
</evidence>
<dbReference type="Proteomes" id="UP001209878">
    <property type="component" value="Unassembled WGS sequence"/>
</dbReference>
<dbReference type="GO" id="GO:0005506">
    <property type="term" value="F:iron ion binding"/>
    <property type="evidence" value="ECO:0007669"/>
    <property type="project" value="InterPro"/>
</dbReference>
<comment type="catalytic activity">
    <reaction evidence="14">
        <text>xanthine + NAD(+) + H2O = urate + NADH + H(+)</text>
        <dbReference type="Rhea" id="RHEA:16669"/>
        <dbReference type="ChEBI" id="CHEBI:15377"/>
        <dbReference type="ChEBI" id="CHEBI:15378"/>
        <dbReference type="ChEBI" id="CHEBI:17712"/>
        <dbReference type="ChEBI" id="CHEBI:17775"/>
        <dbReference type="ChEBI" id="CHEBI:57540"/>
        <dbReference type="ChEBI" id="CHEBI:57945"/>
        <dbReference type="EC" id="1.17.1.4"/>
    </reaction>
</comment>
<evidence type="ECO:0000259" key="18">
    <source>
        <dbReference type="PROSITE" id="PS51387"/>
    </source>
</evidence>
<comment type="cofactor">
    <cofactor evidence="17">
        <name>[2Fe-2S] cluster</name>
        <dbReference type="ChEBI" id="CHEBI:190135"/>
    </cofactor>
    <text evidence="17">Binds 2 [2Fe-2S] clusters.</text>
</comment>
<evidence type="ECO:0000256" key="7">
    <source>
        <dbReference type="ARBA" id="ARBA00022723"/>
    </source>
</evidence>
<dbReference type="Pfam" id="PF00941">
    <property type="entry name" value="FAD_binding_5"/>
    <property type="match status" value="1"/>
</dbReference>
<keyword evidence="4 17" id="KW-0500">Molybdenum</keyword>
<evidence type="ECO:0000256" key="15">
    <source>
        <dbReference type="ARBA" id="ARBA00049517"/>
    </source>
</evidence>
<dbReference type="Pfam" id="PF01315">
    <property type="entry name" value="Ald_Xan_dh_C"/>
    <property type="match status" value="1"/>
</dbReference>